<reference evidence="1 2" key="2">
    <citation type="submission" date="2018-11" db="EMBL/GenBank/DDBJ databases">
        <authorList>
            <consortium name="Pathogen Informatics"/>
        </authorList>
    </citation>
    <scope>NUCLEOTIDE SEQUENCE [LARGE SCALE GENOMIC DNA]</scope>
    <source>
        <strain evidence="1 2">MHpl1</strain>
    </source>
</reference>
<dbReference type="AlphaFoldDB" id="A0A0N4W5R6"/>
<reference evidence="3" key="1">
    <citation type="submission" date="2017-02" db="UniProtKB">
        <authorList>
            <consortium name="WormBaseParasite"/>
        </authorList>
    </citation>
    <scope>IDENTIFICATION</scope>
</reference>
<dbReference type="EMBL" id="UZAF01016320">
    <property type="protein sequence ID" value="VDO25621.1"/>
    <property type="molecule type" value="Genomic_DNA"/>
</dbReference>
<name>A0A0N4W5R6_HAEPC</name>
<proteinExistence type="predicted"/>
<evidence type="ECO:0000313" key="2">
    <source>
        <dbReference type="Proteomes" id="UP000268014"/>
    </source>
</evidence>
<keyword evidence="2" id="KW-1185">Reference proteome</keyword>
<dbReference type="WBParaSite" id="HPLM_0000533601-mRNA-1">
    <property type="protein sequence ID" value="HPLM_0000533601-mRNA-1"/>
    <property type="gene ID" value="HPLM_0000533601"/>
</dbReference>
<dbReference type="Proteomes" id="UP000268014">
    <property type="component" value="Unassembled WGS sequence"/>
</dbReference>
<protein>
    <submittedName>
        <fullName evidence="3">Reverse transcriptase domain-containing protein</fullName>
    </submittedName>
</protein>
<gene>
    <name evidence="1" type="ORF">HPLM_LOCUS5328</name>
</gene>
<evidence type="ECO:0000313" key="1">
    <source>
        <dbReference type="EMBL" id="VDO25621.1"/>
    </source>
</evidence>
<organism evidence="3">
    <name type="scientific">Haemonchus placei</name>
    <name type="common">Barber's pole worm</name>
    <dbReference type="NCBI Taxonomy" id="6290"/>
    <lineage>
        <taxon>Eukaryota</taxon>
        <taxon>Metazoa</taxon>
        <taxon>Ecdysozoa</taxon>
        <taxon>Nematoda</taxon>
        <taxon>Chromadorea</taxon>
        <taxon>Rhabditida</taxon>
        <taxon>Rhabditina</taxon>
        <taxon>Rhabditomorpha</taxon>
        <taxon>Strongyloidea</taxon>
        <taxon>Trichostrongylidae</taxon>
        <taxon>Haemonchus</taxon>
    </lineage>
</organism>
<sequence length="146" mass="17147">MIADAFEAAYKKLIDYSIALDILQYLKYEEEYLPWSTAMQKLESMSEMGDFFKGREGSTSYKVEIANKIFSDYVMNLLRHVYKRSFFEDVAIQSNEEDYILKSAAFENIIRHMKFVDMGVKVDGRYLHHLRFADDIVLITLNIEQA</sequence>
<dbReference type="Gene3D" id="1.10.3480.20">
    <property type="match status" value="1"/>
</dbReference>
<dbReference type="OrthoDB" id="5867844at2759"/>
<accession>A0A0N4W5R6</accession>
<dbReference type="STRING" id="6290.A0A0N4W5R6"/>
<evidence type="ECO:0000313" key="3">
    <source>
        <dbReference type="WBParaSite" id="HPLM_0000533601-mRNA-1"/>
    </source>
</evidence>